<evidence type="ECO:0008006" key="4">
    <source>
        <dbReference type="Google" id="ProtNLM"/>
    </source>
</evidence>
<feature type="transmembrane region" description="Helical" evidence="1">
    <location>
        <begin position="123"/>
        <end position="141"/>
    </location>
</feature>
<accession>A0A1H8L9Z5</accession>
<evidence type="ECO:0000256" key="1">
    <source>
        <dbReference type="SAM" id="Phobius"/>
    </source>
</evidence>
<dbReference type="Proteomes" id="UP000183002">
    <property type="component" value="Unassembled WGS sequence"/>
</dbReference>
<protein>
    <recommendedName>
        <fullName evidence="4">Tellurium resistance protein</fullName>
    </recommendedName>
</protein>
<dbReference type="STRING" id="1077947.SAMN05216227_10408"/>
<dbReference type="EMBL" id="FOCO01000040">
    <property type="protein sequence ID" value="SEO01972.1"/>
    <property type="molecule type" value="Genomic_DNA"/>
</dbReference>
<evidence type="ECO:0000313" key="2">
    <source>
        <dbReference type="EMBL" id="SEO01972.1"/>
    </source>
</evidence>
<name>A0A1H8L9Z5_9RHOB</name>
<dbReference type="NCBIfam" id="NF033773">
    <property type="entry name" value="tellur_TrgA"/>
    <property type="match status" value="1"/>
</dbReference>
<feature type="transmembrane region" description="Helical" evidence="1">
    <location>
        <begin position="6"/>
        <end position="24"/>
    </location>
</feature>
<dbReference type="OrthoDB" id="7869508at2"/>
<dbReference type="RefSeq" id="WP_050520596.1">
    <property type="nucleotide sequence ID" value="NZ_FOCO01000040.1"/>
</dbReference>
<keyword evidence="3" id="KW-1185">Reference proteome</keyword>
<reference evidence="2 3" key="1">
    <citation type="submission" date="2016-10" db="EMBL/GenBank/DDBJ databases">
        <authorList>
            <person name="de Groot N.N."/>
        </authorList>
    </citation>
    <scope>NUCLEOTIDE SEQUENCE [LARGE SCALE GENOMIC DNA]</scope>
    <source>
        <strain evidence="2 3">CGMCC 1.10836</strain>
    </source>
</reference>
<feature type="transmembrane region" description="Helical" evidence="1">
    <location>
        <begin position="36"/>
        <end position="53"/>
    </location>
</feature>
<keyword evidence="1" id="KW-0472">Membrane</keyword>
<organism evidence="2 3">
    <name type="scientific">Pseudorhodobacter antarcticus</name>
    <dbReference type="NCBI Taxonomy" id="1077947"/>
    <lineage>
        <taxon>Bacteria</taxon>
        <taxon>Pseudomonadati</taxon>
        <taxon>Pseudomonadota</taxon>
        <taxon>Alphaproteobacteria</taxon>
        <taxon>Rhodobacterales</taxon>
        <taxon>Paracoccaceae</taxon>
        <taxon>Pseudorhodobacter</taxon>
    </lineage>
</organism>
<keyword evidence="1" id="KW-0812">Transmembrane</keyword>
<dbReference type="AlphaFoldDB" id="A0A1H8L9Z5"/>
<proteinExistence type="predicted"/>
<feature type="transmembrane region" description="Helical" evidence="1">
    <location>
        <begin position="73"/>
        <end position="93"/>
    </location>
</feature>
<gene>
    <name evidence="2" type="ORF">SAMN05216227_10408</name>
</gene>
<sequence>MPTLSKLIAAVIFAATAYFAGEAFKLGLPEGTQFGLYSIMCPIIGLICGWRIMGAVTGHGYSAALGSGVKTSVAVVVWALLIFSTILMVRKAFKQRYDGALEAIVDIFALAVENGALVFTQPVLVALVGGAVAGGLASEWAKRRWD</sequence>
<keyword evidence="1" id="KW-1133">Transmembrane helix</keyword>
<dbReference type="InterPro" id="IPR047784">
    <property type="entry name" value="TrgA"/>
</dbReference>
<evidence type="ECO:0000313" key="3">
    <source>
        <dbReference type="Proteomes" id="UP000183002"/>
    </source>
</evidence>